<dbReference type="InterPro" id="IPR035965">
    <property type="entry name" value="PAS-like_dom_sf"/>
</dbReference>
<dbReference type="PANTHER" id="PTHR46663:SF3">
    <property type="entry name" value="SLL0267 PROTEIN"/>
    <property type="match status" value="1"/>
</dbReference>
<proteinExistence type="predicted"/>
<feature type="domain" description="GGDEF" evidence="3">
    <location>
        <begin position="321"/>
        <end position="452"/>
    </location>
</feature>
<dbReference type="InterPro" id="IPR003018">
    <property type="entry name" value="GAF"/>
</dbReference>
<dbReference type="Proteomes" id="UP000613266">
    <property type="component" value="Unassembled WGS sequence"/>
</dbReference>
<dbReference type="InterPro" id="IPR013767">
    <property type="entry name" value="PAS_fold"/>
</dbReference>
<dbReference type="Pfam" id="PF00989">
    <property type="entry name" value="PAS"/>
    <property type="match status" value="1"/>
</dbReference>
<dbReference type="CDD" id="cd00130">
    <property type="entry name" value="PAS"/>
    <property type="match status" value="1"/>
</dbReference>
<sequence length="452" mass="49148">MTMPSLSVLGSDALYEHILGSVSDGIHVIDLQGRVLIENTASARLLGWCGDCLVGKNGHAAIHHHHADGRLFPVEDCPIFSTLQDGQPREVLDDVFWRQDGSCFPVEYRTAPLRDGQGVIYGVTVVFRDITERKLAARMQAALHGLSTCAHDCDSCATLYPQIERLLGEVLPLRALQVALRDEGSAQLQLAYQGGAEPPAGARGLQPRALQRAWQVVQGVGPCQGSGTAEGAWLGAPLRLGGRIVGALVVEPLEDARPCTEAQLRLLQFAADQLANALERTWREERLRFQAQYDALTELPNRHLFDDRLQVALGQAGRRREGLALVNIDLDKFKPINDTLGHAAGDALLRHVARRLKHALRQSDTVARVGGDEFVALLQPALRAEEVLAVAEKMRAALAQPFELEGQRVEISGSIGVALYPQHGQDAESLGRSADAAMYRAKRAGSNRVQLA</sequence>
<dbReference type="InterPro" id="IPR000700">
    <property type="entry name" value="PAS-assoc_C"/>
</dbReference>
<dbReference type="SUPFAM" id="SSF55785">
    <property type="entry name" value="PYP-like sensor domain (PAS domain)"/>
    <property type="match status" value="1"/>
</dbReference>
<dbReference type="GO" id="GO:0006355">
    <property type="term" value="P:regulation of DNA-templated transcription"/>
    <property type="evidence" value="ECO:0007669"/>
    <property type="project" value="InterPro"/>
</dbReference>
<dbReference type="Pfam" id="PF00990">
    <property type="entry name" value="GGDEF"/>
    <property type="match status" value="1"/>
</dbReference>
<dbReference type="InterPro" id="IPR000014">
    <property type="entry name" value="PAS"/>
</dbReference>
<accession>A0A931NGN5</accession>
<dbReference type="PROSITE" id="PS50113">
    <property type="entry name" value="PAC"/>
    <property type="match status" value="1"/>
</dbReference>
<evidence type="ECO:0000313" key="4">
    <source>
        <dbReference type="EMBL" id="MBH9576259.1"/>
    </source>
</evidence>
<protein>
    <submittedName>
        <fullName evidence="4">Diguanylate cyclase</fullName>
    </submittedName>
</protein>
<dbReference type="InterPro" id="IPR001610">
    <property type="entry name" value="PAC"/>
</dbReference>
<dbReference type="RefSeq" id="WP_198109860.1">
    <property type="nucleotide sequence ID" value="NZ_JAEDAK010000002.1"/>
</dbReference>
<gene>
    <name evidence="4" type="ORF">I7X39_04985</name>
</gene>
<dbReference type="CDD" id="cd01949">
    <property type="entry name" value="GGDEF"/>
    <property type="match status" value="1"/>
</dbReference>
<evidence type="ECO:0000259" key="2">
    <source>
        <dbReference type="PROSITE" id="PS50113"/>
    </source>
</evidence>
<feature type="domain" description="PAC" evidence="2">
    <location>
        <begin position="90"/>
        <end position="142"/>
    </location>
</feature>
<dbReference type="NCBIfam" id="TIGR00229">
    <property type="entry name" value="sensory_box"/>
    <property type="match status" value="1"/>
</dbReference>
<dbReference type="SUPFAM" id="SSF55073">
    <property type="entry name" value="Nucleotide cyclase"/>
    <property type="match status" value="1"/>
</dbReference>
<dbReference type="Gene3D" id="3.30.70.270">
    <property type="match status" value="1"/>
</dbReference>
<keyword evidence="5" id="KW-1185">Reference proteome</keyword>
<dbReference type="NCBIfam" id="TIGR00254">
    <property type="entry name" value="GGDEF"/>
    <property type="match status" value="1"/>
</dbReference>
<dbReference type="InterPro" id="IPR043128">
    <property type="entry name" value="Rev_trsase/Diguanyl_cyclase"/>
</dbReference>
<feature type="domain" description="PAS" evidence="1">
    <location>
        <begin position="11"/>
        <end position="57"/>
    </location>
</feature>
<dbReference type="SUPFAM" id="SSF55781">
    <property type="entry name" value="GAF domain-like"/>
    <property type="match status" value="1"/>
</dbReference>
<dbReference type="PANTHER" id="PTHR46663">
    <property type="entry name" value="DIGUANYLATE CYCLASE DGCT-RELATED"/>
    <property type="match status" value="1"/>
</dbReference>
<organism evidence="4 5">
    <name type="scientific">Inhella proteolytica</name>
    <dbReference type="NCBI Taxonomy" id="2795029"/>
    <lineage>
        <taxon>Bacteria</taxon>
        <taxon>Pseudomonadati</taxon>
        <taxon>Pseudomonadota</taxon>
        <taxon>Betaproteobacteria</taxon>
        <taxon>Burkholderiales</taxon>
        <taxon>Sphaerotilaceae</taxon>
        <taxon>Inhella</taxon>
    </lineage>
</organism>
<evidence type="ECO:0000259" key="1">
    <source>
        <dbReference type="PROSITE" id="PS50112"/>
    </source>
</evidence>
<evidence type="ECO:0000259" key="3">
    <source>
        <dbReference type="PROSITE" id="PS50887"/>
    </source>
</evidence>
<name>A0A931NGN5_9BURK</name>
<dbReference type="SMART" id="SM00267">
    <property type="entry name" value="GGDEF"/>
    <property type="match status" value="1"/>
</dbReference>
<dbReference type="EMBL" id="JAEDAK010000002">
    <property type="protein sequence ID" value="MBH9576259.1"/>
    <property type="molecule type" value="Genomic_DNA"/>
</dbReference>
<dbReference type="SMART" id="SM00086">
    <property type="entry name" value="PAC"/>
    <property type="match status" value="1"/>
</dbReference>
<dbReference type="PROSITE" id="PS50887">
    <property type="entry name" value="GGDEF"/>
    <property type="match status" value="1"/>
</dbReference>
<reference evidence="4" key="1">
    <citation type="submission" date="2020-12" db="EMBL/GenBank/DDBJ databases">
        <title>The genome sequence of Inhella sp. 1Y17.</title>
        <authorList>
            <person name="Liu Y."/>
        </authorList>
    </citation>
    <scope>NUCLEOTIDE SEQUENCE</scope>
    <source>
        <strain evidence="4">1Y17</strain>
    </source>
</reference>
<dbReference type="Gene3D" id="3.30.450.20">
    <property type="entry name" value="PAS domain"/>
    <property type="match status" value="1"/>
</dbReference>
<dbReference type="PROSITE" id="PS50112">
    <property type="entry name" value="PAS"/>
    <property type="match status" value="1"/>
</dbReference>
<evidence type="ECO:0000313" key="5">
    <source>
        <dbReference type="Proteomes" id="UP000613266"/>
    </source>
</evidence>
<dbReference type="InterPro" id="IPR029016">
    <property type="entry name" value="GAF-like_dom_sf"/>
</dbReference>
<dbReference type="GO" id="GO:0003824">
    <property type="term" value="F:catalytic activity"/>
    <property type="evidence" value="ECO:0007669"/>
    <property type="project" value="UniProtKB-ARBA"/>
</dbReference>
<dbReference type="FunFam" id="3.30.70.270:FF:000001">
    <property type="entry name" value="Diguanylate cyclase domain protein"/>
    <property type="match status" value="1"/>
</dbReference>
<dbReference type="InterPro" id="IPR000160">
    <property type="entry name" value="GGDEF_dom"/>
</dbReference>
<comment type="caution">
    <text evidence="4">The sequence shown here is derived from an EMBL/GenBank/DDBJ whole genome shotgun (WGS) entry which is preliminary data.</text>
</comment>
<dbReference type="AlphaFoldDB" id="A0A931NGN5"/>
<dbReference type="Pfam" id="PF01590">
    <property type="entry name" value="GAF"/>
    <property type="match status" value="1"/>
</dbReference>
<dbReference type="InterPro" id="IPR029787">
    <property type="entry name" value="Nucleotide_cyclase"/>
</dbReference>
<dbReference type="Gene3D" id="3.30.450.40">
    <property type="match status" value="1"/>
</dbReference>
<dbReference type="InterPro" id="IPR052163">
    <property type="entry name" value="DGC-Regulatory_Protein"/>
</dbReference>